<reference evidence="11 12" key="1">
    <citation type="submission" date="2015-04" db="EMBL/GenBank/DDBJ databases">
        <title>Complete genome sequence of Schizopora paradoxa KUC8140, a cosmopolitan wood degrader in East Asia.</title>
        <authorList>
            <consortium name="DOE Joint Genome Institute"/>
            <person name="Min B."/>
            <person name="Park H."/>
            <person name="Jang Y."/>
            <person name="Kim J.-J."/>
            <person name="Kim K.H."/>
            <person name="Pangilinan J."/>
            <person name="Lipzen A."/>
            <person name="Riley R."/>
            <person name="Grigoriev I.V."/>
            <person name="Spatafora J.W."/>
            <person name="Choi I.-G."/>
        </authorList>
    </citation>
    <scope>NUCLEOTIDE SEQUENCE [LARGE SCALE GENOMIC DNA]</scope>
    <source>
        <strain evidence="11 12">KUC8140</strain>
    </source>
</reference>
<keyword evidence="8 10" id="KW-1133">Transmembrane helix</keyword>
<dbReference type="OrthoDB" id="377083at2759"/>
<comment type="subcellular location">
    <subcellularLocation>
        <location evidence="1">Endoplasmic reticulum membrane</location>
        <topology evidence="1">Multi-pass membrane protein</topology>
    </subcellularLocation>
</comment>
<feature type="transmembrane region" description="Helical" evidence="10">
    <location>
        <begin position="195"/>
        <end position="214"/>
    </location>
</feature>
<feature type="transmembrane region" description="Helical" evidence="10">
    <location>
        <begin position="266"/>
        <end position="293"/>
    </location>
</feature>
<feature type="transmembrane region" description="Helical" evidence="10">
    <location>
        <begin position="483"/>
        <end position="510"/>
    </location>
</feature>
<evidence type="ECO:0000256" key="7">
    <source>
        <dbReference type="ARBA" id="ARBA00022824"/>
    </source>
</evidence>
<gene>
    <name evidence="11" type="ORF">SCHPADRAFT_828530</name>
</gene>
<dbReference type="GO" id="GO:0043048">
    <property type="term" value="P:dolichyl monophosphate biosynthetic process"/>
    <property type="evidence" value="ECO:0007669"/>
    <property type="project" value="TreeGrafter"/>
</dbReference>
<dbReference type="EMBL" id="KQ085966">
    <property type="protein sequence ID" value="KLO13053.1"/>
    <property type="molecule type" value="Genomic_DNA"/>
</dbReference>
<evidence type="ECO:0000313" key="12">
    <source>
        <dbReference type="Proteomes" id="UP000053477"/>
    </source>
</evidence>
<evidence type="ECO:0000313" key="11">
    <source>
        <dbReference type="EMBL" id="KLO13053.1"/>
    </source>
</evidence>
<keyword evidence="6" id="KW-0418">Kinase</keyword>
<proteinExistence type="inferred from homology"/>
<dbReference type="STRING" id="27342.A0A0H2RUC2"/>
<keyword evidence="4" id="KW-0808">Transferase</keyword>
<dbReference type="InterPro" id="IPR032974">
    <property type="entry name" value="Polypren_kinase"/>
</dbReference>
<comment type="similarity">
    <text evidence="2">Belongs to the polyprenol kinase family.</text>
</comment>
<dbReference type="PANTHER" id="PTHR13205">
    <property type="entry name" value="TRANSMEMBRANE PROTEIN 15-RELATED"/>
    <property type="match status" value="1"/>
</dbReference>
<feature type="transmembrane region" description="Helical" evidence="10">
    <location>
        <begin position="226"/>
        <end position="246"/>
    </location>
</feature>
<accession>A0A0H2RUC2</accession>
<evidence type="ECO:0000256" key="2">
    <source>
        <dbReference type="ARBA" id="ARBA00010794"/>
    </source>
</evidence>
<name>A0A0H2RUC2_9AGAM</name>
<feature type="transmembrane region" description="Helical" evidence="10">
    <location>
        <begin position="164"/>
        <end position="183"/>
    </location>
</feature>
<evidence type="ECO:0000256" key="1">
    <source>
        <dbReference type="ARBA" id="ARBA00004477"/>
    </source>
</evidence>
<protein>
    <recommendedName>
        <fullName evidence="3">dolichol kinase</fullName>
        <ecNumber evidence="3">2.7.1.108</ecNumber>
    </recommendedName>
</protein>
<feature type="transmembrane region" description="Helical" evidence="10">
    <location>
        <begin position="364"/>
        <end position="383"/>
    </location>
</feature>
<evidence type="ECO:0000256" key="10">
    <source>
        <dbReference type="SAM" id="Phobius"/>
    </source>
</evidence>
<dbReference type="EC" id="2.7.1.108" evidence="3"/>
<dbReference type="AlphaFoldDB" id="A0A0H2RUC2"/>
<sequence length="670" mass="74481">MRDRDYSRRPSGNVQTGILPARKDDFGYVWMTVPKNYRDSTDDGVLTALFVGPLIAVACLYGSSKTLSSSLPGDSPIAPNWLIEAPATLRNPDFPNSLKRHLEPLPSLVRARAALVSISTFTSFLLLAHLTMSRWFEARHRVKRTIPESERASVPRSEWKRTKFYTSFSISLSGASVVLKGVLEYLGILVWKDLSYFEIVTIALFYQMTIYLAIRLAHHSFTLGELGVVTFGACILFAEAMQLTIARIWPITTIYIKTFRLPTPLLIFQLALIPGAILVGFLLSPLLYLSRYIAQRPMRKLRFPEEKLFQRKMLAFGFYSFAALIVFGLIGMWTRWCLGGRDPWVWAVFWILEGRKKWSRPALLAYWMALASISVAAWSRQLLRSRKYRHKSALRPVSGIMAENVNAPQGQPLTTVTEESAVPQDPEVPAQMSQTTNTLGISVGLPTLPSGVGVSTAATEIIDAADKRIPTLSLNARRKSFHALAVIMFLPGIAFDPAFSHLAFSVAFAAFIFAEYIRYFALYPLGAAIHVFLSEFVDAKDCGTAILSHFYLLTGCAGSVWLEGRSKLLGFTGVLVLGIGDAMASIVGRRIGRHRWSPTSPKTIEGSLAFAISVILSAWCLRLCGLVEPFSTVRYATAIVIAALLEALSVQNDNLTLPWYSWSMLVLMDI</sequence>
<evidence type="ECO:0000256" key="9">
    <source>
        <dbReference type="ARBA" id="ARBA00023136"/>
    </source>
</evidence>
<keyword evidence="9 10" id="KW-0472">Membrane</keyword>
<feature type="transmembrane region" description="Helical" evidence="10">
    <location>
        <begin position="314"/>
        <end position="334"/>
    </location>
</feature>
<feature type="transmembrane region" description="Helical" evidence="10">
    <location>
        <begin position="516"/>
        <end position="533"/>
    </location>
</feature>
<evidence type="ECO:0000256" key="3">
    <source>
        <dbReference type="ARBA" id="ARBA00012132"/>
    </source>
</evidence>
<organism evidence="11 12">
    <name type="scientific">Schizopora paradoxa</name>
    <dbReference type="NCBI Taxonomy" id="27342"/>
    <lineage>
        <taxon>Eukaryota</taxon>
        <taxon>Fungi</taxon>
        <taxon>Dikarya</taxon>
        <taxon>Basidiomycota</taxon>
        <taxon>Agaricomycotina</taxon>
        <taxon>Agaricomycetes</taxon>
        <taxon>Hymenochaetales</taxon>
        <taxon>Schizoporaceae</taxon>
        <taxon>Schizopora</taxon>
    </lineage>
</organism>
<dbReference type="PANTHER" id="PTHR13205:SF15">
    <property type="entry name" value="DOLICHOL KINASE"/>
    <property type="match status" value="1"/>
</dbReference>
<keyword evidence="7" id="KW-0256">Endoplasmic reticulum</keyword>
<dbReference type="Proteomes" id="UP000053477">
    <property type="component" value="Unassembled WGS sequence"/>
</dbReference>
<feature type="transmembrane region" description="Helical" evidence="10">
    <location>
        <begin position="113"/>
        <end position="136"/>
    </location>
</feature>
<evidence type="ECO:0000256" key="8">
    <source>
        <dbReference type="ARBA" id="ARBA00022989"/>
    </source>
</evidence>
<feature type="transmembrane region" description="Helical" evidence="10">
    <location>
        <begin position="568"/>
        <end position="587"/>
    </location>
</feature>
<evidence type="ECO:0000256" key="6">
    <source>
        <dbReference type="ARBA" id="ARBA00022777"/>
    </source>
</evidence>
<feature type="transmembrane region" description="Helical" evidence="10">
    <location>
        <begin position="44"/>
        <end position="63"/>
    </location>
</feature>
<dbReference type="GO" id="GO:0005789">
    <property type="term" value="C:endoplasmic reticulum membrane"/>
    <property type="evidence" value="ECO:0007669"/>
    <property type="project" value="UniProtKB-SubCell"/>
</dbReference>
<feature type="transmembrane region" description="Helical" evidence="10">
    <location>
        <begin position="608"/>
        <end position="627"/>
    </location>
</feature>
<keyword evidence="5 10" id="KW-0812">Transmembrane</keyword>
<dbReference type="InParanoid" id="A0A0H2RUC2"/>
<evidence type="ECO:0000256" key="5">
    <source>
        <dbReference type="ARBA" id="ARBA00022692"/>
    </source>
</evidence>
<keyword evidence="12" id="KW-1185">Reference proteome</keyword>
<dbReference type="GO" id="GO:0004168">
    <property type="term" value="F:dolichol kinase activity"/>
    <property type="evidence" value="ECO:0007669"/>
    <property type="project" value="UniProtKB-EC"/>
</dbReference>
<feature type="transmembrane region" description="Helical" evidence="10">
    <location>
        <begin position="545"/>
        <end position="562"/>
    </location>
</feature>
<evidence type="ECO:0000256" key="4">
    <source>
        <dbReference type="ARBA" id="ARBA00022679"/>
    </source>
</evidence>